<dbReference type="FunFam" id="1.10.1660.10:FF:000008">
    <property type="entry name" value="Heat shock transcriptional regulator"/>
    <property type="match status" value="1"/>
</dbReference>
<dbReference type="Proteomes" id="UP000254504">
    <property type="component" value="Chromosome"/>
</dbReference>
<dbReference type="EMBL" id="CP031367">
    <property type="protein sequence ID" value="AXK48911.1"/>
    <property type="molecule type" value="Genomic_DNA"/>
</dbReference>
<dbReference type="KEGG" id="atp:ATR_1048"/>
<evidence type="ECO:0000256" key="2">
    <source>
        <dbReference type="SAM" id="Coils"/>
    </source>
</evidence>
<feature type="domain" description="HTH merR-type" evidence="3">
    <location>
        <begin position="10"/>
        <end position="79"/>
    </location>
</feature>
<name>A0AAD0QJL8_9BACT</name>
<dbReference type="InterPro" id="IPR000551">
    <property type="entry name" value="MerR-type_HTH_dom"/>
</dbReference>
<dbReference type="InterPro" id="IPR047057">
    <property type="entry name" value="MerR_fam"/>
</dbReference>
<dbReference type="PROSITE" id="PS50937">
    <property type="entry name" value="HTH_MERR_2"/>
    <property type="match status" value="1"/>
</dbReference>
<protein>
    <submittedName>
        <fullName evidence="4">Heat shock transcriptional regulator, MerR family</fullName>
    </submittedName>
    <submittedName>
        <fullName evidence="5">MerR family transcriptional regulator</fullName>
    </submittedName>
</protein>
<dbReference type="Pfam" id="PF13411">
    <property type="entry name" value="MerR_1"/>
    <property type="match status" value="1"/>
</dbReference>
<evidence type="ECO:0000313" key="4">
    <source>
        <dbReference type="EMBL" id="AXK48911.1"/>
    </source>
</evidence>
<dbReference type="NCBIfam" id="NF047375">
    <property type="entry name" value="HeatShock_HspR"/>
    <property type="match status" value="1"/>
</dbReference>
<dbReference type="EMBL" id="PDKD01000002">
    <property type="protein sequence ID" value="RXJ92643.1"/>
    <property type="molecule type" value="Genomic_DNA"/>
</dbReference>
<dbReference type="Proteomes" id="UP000289132">
    <property type="component" value="Unassembled WGS sequence"/>
</dbReference>
<dbReference type="Gene3D" id="1.10.1660.10">
    <property type="match status" value="1"/>
</dbReference>
<keyword evidence="4" id="KW-0346">Stress response</keyword>
<evidence type="ECO:0000259" key="3">
    <source>
        <dbReference type="PROSITE" id="PS50937"/>
    </source>
</evidence>
<dbReference type="RefSeq" id="WP_115428417.1">
    <property type="nucleotide sequence ID" value="NZ_CP031367.1"/>
</dbReference>
<dbReference type="CDD" id="cd04766">
    <property type="entry name" value="HTH_HspR"/>
    <property type="match status" value="1"/>
</dbReference>
<keyword evidence="1" id="KW-0238">DNA-binding</keyword>
<dbReference type="PANTHER" id="PTHR30204">
    <property type="entry name" value="REDOX-CYCLING DRUG-SENSING TRANSCRIPTIONAL ACTIVATOR SOXR"/>
    <property type="match status" value="1"/>
</dbReference>
<dbReference type="GO" id="GO:0003700">
    <property type="term" value="F:DNA-binding transcription factor activity"/>
    <property type="evidence" value="ECO:0007669"/>
    <property type="project" value="InterPro"/>
</dbReference>
<dbReference type="InterPro" id="IPR009061">
    <property type="entry name" value="DNA-bd_dom_put_sf"/>
</dbReference>
<gene>
    <name evidence="4" type="primary">hspR</name>
    <name evidence="4" type="ORF">ATR_1048</name>
    <name evidence="5" type="ORF">CRU87_02365</name>
</gene>
<keyword evidence="2" id="KW-0175">Coiled coil</keyword>
<evidence type="ECO:0000313" key="6">
    <source>
        <dbReference type="Proteomes" id="UP000254504"/>
    </source>
</evidence>
<organism evidence="4 6">
    <name type="scientific">Aliarcobacter trophiarum LMG 25534</name>
    <dbReference type="NCBI Taxonomy" id="1032241"/>
    <lineage>
        <taxon>Bacteria</taxon>
        <taxon>Pseudomonadati</taxon>
        <taxon>Campylobacterota</taxon>
        <taxon>Epsilonproteobacteria</taxon>
        <taxon>Campylobacterales</taxon>
        <taxon>Arcobacteraceae</taxon>
        <taxon>Aliarcobacter</taxon>
    </lineage>
</organism>
<evidence type="ECO:0000256" key="1">
    <source>
        <dbReference type="ARBA" id="ARBA00023125"/>
    </source>
</evidence>
<accession>A0AAD0QJL8</accession>
<dbReference type="PROSITE" id="PS00552">
    <property type="entry name" value="HTH_MERR_1"/>
    <property type="match status" value="1"/>
</dbReference>
<evidence type="ECO:0000313" key="5">
    <source>
        <dbReference type="EMBL" id="RXJ92643.1"/>
    </source>
</evidence>
<proteinExistence type="predicted"/>
<evidence type="ECO:0000313" key="7">
    <source>
        <dbReference type="Proteomes" id="UP000289132"/>
    </source>
</evidence>
<dbReference type="AlphaFoldDB" id="A0AAD0QJL8"/>
<sequence>MEKNSYIEPVYLISVVADILGVHPQTLRQYEREGLIKPSRTNGKIRLYSQKDINHIKYVLTLTKEIGVNLAGVDIILQLNEKINELENIIATYKNKNQHLDNLSVVPDKKALVIQKSSLELVIVKEED</sequence>
<reference evidence="4 6" key="2">
    <citation type="submission" date="2018-07" db="EMBL/GenBank/DDBJ databases">
        <title>Complete genome of the Arcobacter trophiarum type strain LMG 25534.</title>
        <authorList>
            <person name="Miller W.G."/>
            <person name="Yee E."/>
        </authorList>
    </citation>
    <scope>NUCLEOTIDE SEQUENCE [LARGE SCALE GENOMIC DNA]</scope>
    <source>
        <strain evidence="4 6">LMG 25534</strain>
    </source>
</reference>
<dbReference type="PANTHER" id="PTHR30204:SF58">
    <property type="entry name" value="HTH-TYPE TRANSCRIPTIONAL REGULATOR YFMP"/>
    <property type="match status" value="1"/>
</dbReference>
<keyword evidence="7" id="KW-1185">Reference proteome</keyword>
<dbReference type="SMART" id="SM00422">
    <property type="entry name" value="HTH_MERR"/>
    <property type="match status" value="1"/>
</dbReference>
<dbReference type="SUPFAM" id="SSF46955">
    <property type="entry name" value="Putative DNA-binding domain"/>
    <property type="match status" value="1"/>
</dbReference>
<dbReference type="GO" id="GO:0003677">
    <property type="term" value="F:DNA binding"/>
    <property type="evidence" value="ECO:0007669"/>
    <property type="project" value="UniProtKB-KW"/>
</dbReference>
<reference evidence="5 7" key="1">
    <citation type="submission" date="2017-10" db="EMBL/GenBank/DDBJ databases">
        <title>Genomics of the genus Arcobacter.</title>
        <authorList>
            <person name="Perez-Cataluna A."/>
            <person name="Figueras M.J."/>
        </authorList>
    </citation>
    <scope>NUCLEOTIDE SEQUENCE [LARGE SCALE GENOMIC DNA]</scope>
    <source>
        <strain evidence="5 7">LMG 25534</strain>
    </source>
</reference>
<feature type="coiled-coil region" evidence="2">
    <location>
        <begin position="76"/>
        <end position="103"/>
    </location>
</feature>